<organism evidence="2">
    <name type="scientific">Desulfacinum infernum</name>
    <dbReference type="NCBI Taxonomy" id="35837"/>
    <lineage>
        <taxon>Bacteria</taxon>
        <taxon>Pseudomonadati</taxon>
        <taxon>Thermodesulfobacteriota</taxon>
        <taxon>Syntrophobacteria</taxon>
        <taxon>Syntrophobacterales</taxon>
        <taxon>Syntrophobacteraceae</taxon>
        <taxon>Desulfacinum</taxon>
    </lineage>
</organism>
<dbReference type="EMBL" id="DSTK01000039">
    <property type="protein sequence ID" value="HFK98326.1"/>
    <property type="molecule type" value="Genomic_DNA"/>
</dbReference>
<evidence type="ECO:0000313" key="2">
    <source>
        <dbReference type="EMBL" id="HFK98326.1"/>
    </source>
</evidence>
<name>A0A831ZMP2_9BACT</name>
<reference evidence="2" key="1">
    <citation type="journal article" date="2020" name="mSystems">
        <title>Genome- and Community-Level Interaction Insights into Carbon Utilization and Element Cycling Functions of Hydrothermarchaeota in Hydrothermal Sediment.</title>
        <authorList>
            <person name="Zhou Z."/>
            <person name="Liu Y."/>
            <person name="Xu W."/>
            <person name="Pan J."/>
            <person name="Luo Z.H."/>
            <person name="Li M."/>
        </authorList>
    </citation>
    <scope>NUCLEOTIDE SEQUENCE [LARGE SCALE GENOMIC DNA]</scope>
    <source>
        <strain evidence="2">SpSt-456</strain>
    </source>
</reference>
<accession>A0A831ZMP2</accession>
<proteinExistence type="predicted"/>
<protein>
    <submittedName>
        <fullName evidence="2">Uncharacterized protein</fullName>
    </submittedName>
</protein>
<sequence length="69" mass="6982">MQPSKNVGGPSGDDDAAPKPEDRDTEKMCPRCCGTGLVCGIEPAIGPGACCVDYANAVCPECGGRGKKP</sequence>
<dbReference type="AlphaFoldDB" id="A0A831ZMP2"/>
<feature type="region of interest" description="Disordered" evidence="1">
    <location>
        <begin position="1"/>
        <end position="27"/>
    </location>
</feature>
<gene>
    <name evidence="2" type="ORF">ENS06_13525</name>
</gene>
<evidence type="ECO:0000256" key="1">
    <source>
        <dbReference type="SAM" id="MobiDB-lite"/>
    </source>
</evidence>
<comment type="caution">
    <text evidence="2">The sequence shown here is derived from an EMBL/GenBank/DDBJ whole genome shotgun (WGS) entry which is preliminary data.</text>
</comment>
<feature type="compositionally biased region" description="Basic and acidic residues" evidence="1">
    <location>
        <begin position="16"/>
        <end position="27"/>
    </location>
</feature>